<protein>
    <submittedName>
        <fullName evidence="4">TolC family protein</fullName>
    </submittedName>
</protein>
<evidence type="ECO:0000256" key="2">
    <source>
        <dbReference type="SAM" id="MobiDB-lite"/>
    </source>
</evidence>
<accession>A0A7W2IDM1</accession>
<keyword evidence="5" id="KW-1185">Reference proteome</keyword>
<dbReference type="Pfam" id="PF02321">
    <property type="entry name" value="OEP"/>
    <property type="match status" value="2"/>
</dbReference>
<dbReference type="PANTHER" id="PTHR30203:SF32">
    <property type="entry name" value="CATION EFFLUX SYSTEM PROTEIN CUSC"/>
    <property type="match status" value="1"/>
</dbReference>
<comment type="similarity">
    <text evidence="1">Belongs to the outer membrane factor (OMF) (TC 1.B.17) family.</text>
</comment>
<sequence length="510" mass="53765">MTKPGHTLLTALLAAGLLSACSLAPTLQRPAAPVAATWPEASAADSAAEGKAAADTGWRDYFTDARLQQLIATALEHNRDLRTAALRMEEARAQYDIQSADRLPNVNASATDTRAKTPAFLTPSGQSTIGKRYDVGLSMPAFELDFFGRVKSLNDAALAAYLATDEARQAAQIGLVADVAKAYYTERAYAEQYALAQQSFETRQRTYDLTRQRANVGASSLLDLRTNETLMETARAAALTLARQRAQAENALTLLVGQPPAPAPANAATAANAANTANGAGTASAANNARDTSNTNAANSANNAGALASDAQIDAMSALPAGLPSDLLTRRPDIRAAEQRLKSANANIGAARAAFFPRVSLTAAVGSSSPTLGGLFDSGSGSWSFAPQLVLPIFDAGRNRANLNLSEVRKNLAVADYEKTIQVAFREVADALAARSYLGDQVTAQRAIQDAQADRLRLLELRFANGVASSLDVLDAQRELFSAQQTLVQARLLRTTSAIDLYRALGGGLK</sequence>
<dbReference type="PANTHER" id="PTHR30203">
    <property type="entry name" value="OUTER MEMBRANE CATION EFFLUX PROTEIN"/>
    <property type="match status" value="1"/>
</dbReference>
<gene>
    <name evidence="4" type="ORF">H3H37_21895</name>
</gene>
<organism evidence="4 5">
    <name type="scientific">Rugamonas brunnea</name>
    <dbReference type="NCBI Taxonomy" id="2758569"/>
    <lineage>
        <taxon>Bacteria</taxon>
        <taxon>Pseudomonadati</taxon>
        <taxon>Pseudomonadota</taxon>
        <taxon>Betaproteobacteria</taxon>
        <taxon>Burkholderiales</taxon>
        <taxon>Oxalobacteraceae</taxon>
        <taxon>Telluria group</taxon>
        <taxon>Rugamonas</taxon>
    </lineage>
</organism>
<dbReference type="Proteomes" id="UP000534388">
    <property type="component" value="Unassembled WGS sequence"/>
</dbReference>
<dbReference type="SUPFAM" id="SSF56954">
    <property type="entry name" value="Outer membrane efflux proteins (OEP)"/>
    <property type="match status" value="1"/>
</dbReference>
<reference evidence="4 5" key="1">
    <citation type="submission" date="2020-07" db="EMBL/GenBank/DDBJ databases">
        <title>Novel species isolated from subtropical streams in China.</title>
        <authorList>
            <person name="Lu H."/>
        </authorList>
    </citation>
    <scope>NUCLEOTIDE SEQUENCE [LARGE SCALE GENOMIC DNA]</scope>
    <source>
        <strain evidence="4 5">LX20W</strain>
    </source>
</reference>
<evidence type="ECO:0000313" key="5">
    <source>
        <dbReference type="Proteomes" id="UP000534388"/>
    </source>
</evidence>
<dbReference type="InterPro" id="IPR010131">
    <property type="entry name" value="MdtP/NodT-like"/>
</dbReference>
<evidence type="ECO:0000256" key="1">
    <source>
        <dbReference type="ARBA" id="ARBA00007613"/>
    </source>
</evidence>
<feature type="signal peptide" evidence="3">
    <location>
        <begin position="1"/>
        <end position="24"/>
    </location>
</feature>
<feature type="chain" id="PRO_5031395154" evidence="3">
    <location>
        <begin position="25"/>
        <end position="510"/>
    </location>
</feature>
<keyword evidence="3" id="KW-0732">Signal</keyword>
<evidence type="ECO:0000256" key="3">
    <source>
        <dbReference type="SAM" id="SignalP"/>
    </source>
</evidence>
<dbReference type="RefSeq" id="WP_182166497.1">
    <property type="nucleotide sequence ID" value="NZ_JACEZT010000018.1"/>
</dbReference>
<feature type="region of interest" description="Disordered" evidence="2">
    <location>
        <begin position="278"/>
        <end position="297"/>
    </location>
</feature>
<dbReference type="Gene3D" id="1.20.1600.10">
    <property type="entry name" value="Outer membrane efflux proteins (OEP)"/>
    <property type="match status" value="1"/>
</dbReference>
<dbReference type="Gene3D" id="2.20.200.10">
    <property type="entry name" value="Outer membrane efflux proteins (OEP)"/>
    <property type="match status" value="1"/>
</dbReference>
<comment type="caution">
    <text evidence="4">The sequence shown here is derived from an EMBL/GenBank/DDBJ whole genome shotgun (WGS) entry which is preliminary data.</text>
</comment>
<dbReference type="AlphaFoldDB" id="A0A7W2IDM1"/>
<name>A0A7W2IDM1_9BURK</name>
<proteinExistence type="inferred from homology"/>
<dbReference type="GO" id="GO:0015562">
    <property type="term" value="F:efflux transmembrane transporter activity"/>
    <property type="evidence" value="ECO:0007669"/>
    <property type="project" value="InterPro"/>
</dbReference>
<dbReference type="EMBL" id="JACEZT010000018">
    <property type="protein sequence ID" value="MBA5639716.1"/>
    <property type="molecule type" value="Genomic_DNA"/>
</dbReference>
<evidence type="ECO:0000313" key="4">
    <source>
        <dbReference type="EMBL" id="MBA5639716.1"/>
    </source>
</evidence>
<dbReference type="InterPro" id="IPR003423">
    <property type="entry name" value="OMP_efflux"/>
</dbReference>
<dbReference type="PROSITE" id="PS51257">
    <property type="entry name" value="PROKAR_LIPOPROTEIN"/>
    <property type="match status" value="1"/>
</dbReference>